<evidence type="ECO:0000313" key="3">
    <source>
        <dbReference type="Proteomes" id="UP000257109"/>
    </source>
</evidence>
<organism evidence="2 3">
    <name type="scientific">Mucuna pruriens</name>
    <name type="common">Velvet bean</name>
    <name type="synonym">Dolichos pruriens</name>
    <dbReference type="NCBI Taxonomy" id="157652"/>
    <lineage>
        <taxon>Eukaryota</taxon>
        <taxon>Viridiplantae</taxon>
        <taxon>Streptophyta</taxon>
        <taxon>Embryophyta</taxon>
        <taxon>Tracheophyta</taxon>
        <taxon>Spermatophyta</taxon>
        <taxon>Magnoliopsida</taxon>
        <taxon>eudicotyledons</taxon>
        <taxon>Gunneridae</taxon>
        <taxon>Pentapetalae</taxon>
        <taxon>rosids</taxon>
        <taxon>fabids</taxon>
        <taxon>Fabales</taxon>
        <taxon>Fabaceae</taxon>
        <taxon>Papilionoideae</taxon>
        <taxon>50 kb inversion clade</taxon>
        <taxon>NPAAA clade</taxon>
        <taxon>indigoferoid/millettioid clade</taxon>
        <taxon>Phaseoleae</taxon>
        <taxon>Mucuna</taxon>
    </lineage>
</organism>
<reference evidence="2" key="1">
    <citation type="submission" date="2018-05" db="EMBL/GenBank/DDBJ databases">
        <title>Draft genome of Mucuna pruriens seed.</title>
        <authorList>
            <person name="Nnadi N.E."/>
            <person name="Vos R."/>
            <person name="Hasami M.H."/>
            <person name="Devisetty U.K."/>
            <person name="Aguiy J.C."/>
        </authorList>
    </citation>
    <scope>NUCLEOTIDE SEQUENCE [LARGE SCALE GENOMIC DNA]</scope>
    <source>
        <strain evidence="2">JCA_2017</strain>
    </source>
</reference>
<feature type="compositionally biased region" description="Polar residues" evidence="1">
    <location>
        <begin position="1"/>
        <end position="26"/>
    </location>
</feature>
<evidence type="ECO:0000256" key="1">
    <source>
        <dbReference type="SAM" id="MobiDB-lite"/>
    </source>
</evidence>
<dbReference type="AlphaFoldDB" id="A0A371EFD8"/>
<feature type="non-terminal residue" evidence="2">
    <location>
        <position position="1"/>
    </location>
</feature>
<proteinExistence type="predicted"/>
<dbReference type="STRING" id="157652.A0A371EFD8"/>
<dbReference type="InterPro" id="IPR052147">
    <property type="entry name" value="PP2-like/Lectin"/>
</dbReference>
<dbReference type="OrthoDB" id="533833at2759"/>
<dbReference type="GO" id="GO:0030246">
    <property type="term" value="F:carbohydrate binding"/>
    <property type="evidence" value="ECO:0007669"/>
    <property type="project" value="InterPro"/>
</dbReference>
<dbReference type="EMBL" id="QJKJ01014235">
    <property type="protein sequence ID" value="RDX64761.1"/>
    <property type="molecule type" value="Genomic_DNA"/>
</dbReference>
<sequence>MGASESYSSRQNAQQQEPSKNSSQTEDVIGRAGKALKGVVQHEYEHILKDADSPLDKSSSWKNQLKQLYDGVLLDCKTKAKKKSNANCFMLYAKALSITWGETSHYWQWIQQKEERYTSITNIIFYHTGTMIEVAKLLRVCWLEVRGKFDAEKLSPGIIYQVSFIVMLKNSGDGWDDPINFRLVLPGGKKVEKRECLKEKPRDKWTEIQVGEFEASKNDVGEMEISMYEFDSGRWKSGLLIQGVSIKPKN</sequence>
<dbReference type="Pfam" id="PF14299">
    <property type="entry name" value="PP2"/>
    <property type="match status" value="1"/>
</dbReference>
<feature type="region of interest" description="Disordered" evidence="1">
    <location>
        <begin position="1"/>
        <end position="28"/>
    </location>
</feature>
<comment type="caution">
    <text evidence="2">The sequence shown here is derived from an EMBL/GenBank/DDBJ whole genome shotgun (WGS) entry which is preliminary data.</text>
</comment>
<dbReference type="PANTHER" id="PTHR48478">
    <property type="entry name" value="LECTIN-LIKE"/>
    <property type="match status" value="1"/>
</dbReference>
<evidence type="ECO:0000313" key="2">
    <source>
        <dbReference type="EMBL" id="RDX64761.1"/>
    </source>
</evidence>
<accession>A0A371EFD8</accession>
<keyword evidence="3" id="KW-1185">Reference proteome</keyword>
<dbReference type="InterPro" id="IPR025886">
    <property type="entry name" value="PP2-like"/>
</dbReference>
<dbReference type="PANTHER" id="PTHR48478:SF1">
    <property type="entry name" value="LECTIN-LIKE"/>
    <property type="match status" value="1"/>
</dbReference>
<name>A0A371EFD8_MUCPR</name>
<dbReference type="Proteomes" id="UP000257109">
    <property type="component" value="Unassembled WGS sequence"/>
</dbReference>
<protein>
    <submittedName>
        <fullName evidence="2">Protein PHLOEM PROTEIN 2-LIKE A1</fullName>
    </submittedName>
</protein>
<gene>
    <name evidence="2" type="primary">PP2A1</name>
    <name evidence="2" type="ORF">CR513_56644</name>
</gene>